<protein>
    <submittedName>
        <fullName evidence="1">Uncharacterized protein</fullName>
    </submittedName>
</protein>
<name>A0A975CDI2_9BURK</name>
<dbReference type="EMBL" id="CP071796">
    <property type="protein sequence ID" value="QTD44260.1"/>
    <property type="molecule type" value="Genomic_DNA"/>
</dbReference>
<dbReference type="Proteomes" id="UP000663903">
    <property type="component" value="Chromosome"/>
</dbReference>
<evidence type="ECO:0000313" key="2">
    <source>
        <dbReference type="Proteomes" id="UP000663903"/>
    </source>
</evidence>
<gene>
    <name evidence="1" type="ORF">J1M35_14185</name>
</gene>
<dbReference type="AlphaFoldDB" id="A0A975CDI2"/>
<dbReference type="KEGG" id="otd:J1M35_14185"/>
<sequence length="90" mass="9849">MTDPKAQGFTPGLDGLQLGGNARGRVMSLIEFRAGDGPMIQIHPDYQLQLERAPQSVVVSWQEDGQPMNAAIPVVEFDQFVQAGQIVVER</sequence>
<dbReference type="RefSeq" id="WP_208007827.1">
    <property type="nucleotide sequence ID" value="NZ_CP071796.1"/>
</dbReference>
<accession>A0A975CDI2</accession>
<organism evidence="1 2">
    <name type="scientific">Ottowia testudinis</name>
    <dbReference type="NCBI Taxonomy" id="2816950"/>
    <lineage>
        <taxon>Bacteria</taxon>
        <taxon>Pseudomonadati</taxon>
        <taxon>Pseudomonadota</taxon>
        <taxon>Betaproteobacteria</taxon>
        <taxon>Burkholderiales</taxon>
        <taxon>Comamonadaceae</taxon>
        <taxon>Ottowia</taxon>
    </lineage>
</organism>
<proteinExistence type="predicted"/>
<evidence type="ECO:0000313" key="1">
    <source>
        <dbReference type="EMBL" id="QTD44260.1"/>
    </source>
</evidence>
<reference evidence="1" key="1">
    <citation type="submission" date="2021-03" db="EMBL/GenBank/DDBJ databases">
        <title>Ottowia sp. 27C isolated from the cloaca of a Giant Asian pond turtle (Heosemys grandis).</title>
        <authorList>
            <person name="Spergser J."/>
            <person name="Busse H.-J."/>
        </authorList>
    </citation>
    <scope>NUCLEOTIDE SEQUENCE</scope>
    <source>
        <strain evidence="1">27C</strain>
    </source>
</reference>
<keyword evidence="2" id="KW-1185">Reference proteome</keyword>